<reference evidence="2" key="1">
    <citation type="submission" date="2022-11" db="UniProtKB">
        <authorList>
            <consortium name="WormBaseParasite"/>
        </authorList>
    </citation>
    <scope>IDENTIFICATION</scope>
</reference>
<protein>
    <submittedName>
        <fullName evidence="2">Uncharacterized protein</fullName>
    </submittedName>
</protein>
<proteinExistence type="predicted"/>
<sequence length="102" mass="11199">MDRDDDRQGGRARRDSDCKWAIQADSRPSADKVCTAQCAAGTRHSPQLRLAHAMVSPDRRSVDRLVGGFEEIRLERWSVVVAATSTPATHLAVNLTSGRRLG</sequence>
<name>A0A914V3S6_9BILA</name>
<evidence type="ECO:0000313" key="1">
    <source>
        <dbReference type="Proteomes" id="UP000887566"/>
    </source>
</evidence>
<dbReference type="Proteomes" id="UP000887566">
    <property type="component" value="Unplaced"/>
</dbReference>
<accession>A0A914V3S6</accession>
<evidence type="ECO:0000313" key="2">
    <source>
        <dbReference type="WBParaSite" id="PSAMB.scaffold1506size30614.g13541.t1"/>
    </source>
</evidence>
<dbReference type="AlphaFoldDB" id="A0A914V3S6"/>
<organism evidence="1 2">
    <name type="scientific">Plectus sambesii</name>
    <dbReference type="NCBI Taxonomy" id="2011161"/>
    <lineage>
        <taxon>Eukaryota</taxon>
        <taxon>Metazoa</taxon>
        <taxon>Ecdysozoa</taxon>
        <taxon>Nematoda</taxon>
        <taxon>Chromadorea</taxon>
        <taxon>Plectida</taxon>
        <taxon>Plectina</taxon>
        <taxon>Plectoidea</taxon>
        <taxon>Plectidae</taxon>
        <taxon>Plectus</taxon>
    </lineage>
</organism>
<dbReference type="WBParaSite" id="PSAMB.scaffold1506size30614.g13541.t1">
    <property type="protein sequence ID" value="PSAMB.scaffold1506size30614.g13541.t1"/>
    <property type="gene ID" value="PSAMB.scaffold1506size30614.g13541"/>
</dbReference>
<keyword evidence="1" id="KW-1185">Reference proteome</keyword>